<name>A0AAX2ZI47_9FIRM</name>
<organism evidence="7 8">
    <name type="scientific">Terrisporobacter hibernicus</name>
    <dbReference type="NCBI Taxonomy" id="2813371"/>
    <lineage>
        <taxon>Bacteria</taxon>
        <taxon>Bacillati</taxon>
        <taxon>Bacillota</taxon>
        <taxon>Clostridia</taxon>
        <taxon>Peptostreptococcales</taxon>
        <taxon>Peptostreptococcaceae</taxon>
        <taxon>Terrisporobacter</taxon>
    </lineage>
</organism>
<keyword evidence="2" id="KW-1003">Cell membrane</keyword>
<dbReference type="PANTHER" id="PTHR30509">
    <property type="entry name" value="P-HYDROXYBENZOIC ACID EFFLUX PUMP SUBUNIT-RELATED"/>
    <property type="match status" value="1"/>
</dbReference>
<feature type="transmembrane region" description="Helical" evidence="6">
    <location>
        <begin position="53"/>
        <end position="73"/>
    </location>
</feature>
<reference evidence="7 8" key="1">
    <citation type="journal article" date="2023" name="Int. J. Syst. Evol. Microbiol.">
        <title>Terrisporobacter hibernicus sp. nov., isolated from bovine faeces in Northern Ireland.</title>
        <authorList>
            <person name="Mitchell M."/>
            <person name="Nguyen S.V."/>
            <person name="Connor M."/>
            <person name="Fairley D.J."/>
            <person name="Donoghue O."/>
            <person name="Marshall H."/>
            <person name="Koolman L."/>
            <person name="McMullan G."/>
            <person name="Schaffer K.E."/>
            <person name="McGrath J.W."/>
            <person name="Fanning S."/>
        </authorList>
    </citation>
    <scope>NUCLEOTIDE SEQUENCE [LARGE SCALE GENOMIC DNA]</scope>
    <source>
        <strain evidence="7 8">MCA3</strain>
    </source>
</reference>
<evidence type="ECO:0000256" key="1">
    <source>
        <dbReference type="ARBA" id="ARBA00004651"/>
    </source>
</evidence>
<feature type="transmembrane region" description="Helical" evidence="6">
    <location>
        <begin position="85"/>
        <end position="115"/>
    </location>
</feature>
<accession>A0AAX2ZI47</accession>
<keyword evidence="8" id="KW-1185">Reference proteome</keyword>
<evidence type="ECO:0000313" key="7">
    <source>
        <dbReference type="EMBL" id="UEL48978.1"/>
    </source>
</evidence>
<dbReference type="Proteomes" id="UP001198983">
    <property type="component" value="Chromosome"/>
</dbReference>
<keyword evidence="4 6" id="KW-1133">Transmembrane helix</keyword>
<keyword evidence="3 6" id="KW-0812">Transmembrane</keyword>
<proteinExistence type="predicted"/>
<dbReference type="PANTHER" id="PTHR30509:SF9">
    <property type="entry name" value="MULTIDRUG RESISTANCE PROTEIN MDTO"/>
    <property type="match status" value="1"/>
</dbReference>
<comment type="subcellular location">
    <subcellularLocation>
        <location evidence="1">Cell membrane</location>
        <topology evidence="1">Multi-pass membrane protein</topology>
    </subcellularLocation>
</comment>
<dbReference type="EMBL" id="CP081135">
    <property type="protein sequence ID" value="UEL48978.1"/>
    <property type="molecule type" value="Genomic_DNA"/>
</dbReference>
<gene>
    <name evidence="7" type="ORF">JW646_05880</name>
</gene>
<dbReference type="GO" id="GO:0005886">
    <property type="term" value="C:plasma membrane"/>
    <property type="evidence" value="ECO:0007669"/>
    <property type="project" value="UniProtKB-SubCell"/>
</dbReference>
<dbReference type="KEGG" id="tem:JW646_05880"/>
<keyword evidence="5 6" id="KW-0472">Membrane</keyword>
<sequence length="268" mass="30405">MKKIGMRNIKTGIAVFFATLAGYLGIVETPVYTVSVCIFSIKNTIKGSIKDSWSRILGTLLGGLIGFLCALFFKGNIISSTLGVILIIYICNILKISDSSAIASVTFISICLGIGNNHPLNYSIMRTIDTLVGVIIALIVNYTVSRKRYIKYLWSSFNTVYNDCLKIINSMVKNNDFSSLYIKLNNKHFELEEYYNQLIDEIPYSKETHDINTLYYKFDIEEQLIHHVHGLYLIGKKVSSIDTSLNKPIYKYHKESILSLLDKSHEQK</sequence>
<protein>
    <submittedName>
        <fullName evidence="7">FUSC family protein</fullName>
    </submittedName>
</protein>
<feature type="transmembrane region" description="Helical" evidence="6">
    <location>
        <begin position="12"/>
        <end position="41"/>
    </location>
</feature>
<evidence type="ECO:0000256" key="6">
    <source>
        <dbReference type="SAM" id="Phobius"/>
    </source>
</evidence>
<feature type="transmembrane region" description="Helical" evidence="6">
    <location>
        <begin position="127"/>
        <end position="144"/>
    </location>
</feature>
<dbReference type="Pfam" id="PF06081">
    <property type="entry name" value="ArAE_1"/>
    <property type="match status" value="1"/>
</dbReference>
<dbReference type="InterPro" id="IPR010343">
    <property type="entry name" value="ArAE_1"/>
</dbReference>
<evidence type="ECO:0000256" key="2">
    <source>
        <dbReference type="ARBA" id="ARBA00022475"/>
    </source>
</evidence>
<evidence type="ECO:0000313" key="8">
    <source>
        <dbReference type="Proteomes" id="UP001198983"/>
    </source>
</evidence>
<evidence type="ECO:0000256" key="5">
    <source>
        <dbReference type="ARBA" id="ARBA00023136"/>
    </source>
</evidence>
<dbReference type="AlphaFoldDB" id="A0AAX2ZI47"/>
<evidence type="ECO:0000256" key="3">
    <source>
        <dbReference type="ARBA" id="ARBA00022692"/>
    </source>
</evidence>
<dbReference type="RefSeq" id="WP_228416900.1">
    <property type="nucleotide sequence ID" value="NZ_CP081135.1"/>
</dbReference>
<evidence type="ECO:0000256" key="4">
    <source>
        <dbReference type="ARBA" id="ARBA00022989"/>
    </source>
</evidence>